<proteinExistence type="predicted"/>
<gene>
    <name evidence="1" type="ORF">SDC9_91584</name>
</gene>
<protein>
    <recommendedName>
        <fullName evidence="2">Thioredoxin domain-containing protein</fullName>
    </recommendedName>
</protein>
<evidence type="ECO:0000313" key="1">
    <source>
        <dbReference type="EMBL" id="MPM44902.1"/>
    </source>
</evidence>
<comment type="caution">
    <text evidence="1">The sequence shown here is derived from an EMBL/GenBank/DDBJ whole genome shotgun (WGS) entry which is preliminary data.</text>
</comment>
<reference evidence="1" key="1">
    <citation type="submission" date="2019-08" db="EMBL/GenBank/DDBJ databases">
        <authorList>
            <person name="Kucharzyk K."/>
            <person name="Murdoch R.W."/>
            <person name="Higgins S."/>
            <person name="Loffler F."/>
        </authorList>
    </citation>
    <scope>NUCLEOTIDE SEQUENCE</scope>
</reference>
<dbReference type="EMBL" id="VSSQ01010662">
    <property type="protein sequence ID" value="MPM44902.1"/>
    <property type="molecule type" value="Genomic_DNA"/>
</dbReference>
<name>A0A644ZVN8_9ZZZZ</name>
<dbReference type="AlphaFoldDB" id="A0A644ZVN8"/>
<accession>A0A644ZVN8</accession>
<organism evidence="1">
    <name type="scientific">bioreactor metagenome</name>
    <dbReference type="NCBI Taxonomy" id="1076179"/>
    <lineage>
        <taxon>unclassified sequences</taxon>
        <taxon>metagenomes</taxon>
        <taxon>ecological metagenomes</taxon>
    </lineage>
</organism>
<evidence type="ECO:0008006" key="2">
    <source>
        <dbReference type="Google" id="ProtNLM"/>
    </source>
</evidence>
<sequence length="180" mass="19590">MAYTISMKHLLLAVCLALVPLSGASFPSVEGKTFADLDIMFPDDLLTDEEVVVAITLSSSRKNGEEQQEAFLEWQKRLTEPTSPLREATIYHVAVIDGVPFFVRGTIRKGIAKEYASVVEPSFGVVLFLSKAERFAAQAGIPIDGQPTLVVLTQDGTVKGFVKGAYSEERRDQLAQLLGG</sequence>